<reference evidence="2 3" key="1">
    <citation type="submission" date="2013-09" db="EMBL/GenBank/DDBJ databases">
        <authorList>
            <person name="Zeng Z."/>
            <person name="Chen C."/>
        </authorList>
    </citation>
    <scope>NUCLEOTIDE SEQUENCE [LARGE SCALE GENOMIC DNA]</scope>
    <source>
        <strain evidence="2 3">F44-8</strain>
    </source>
</reference>
<keyword evidence="3" id="KW-1185">Reference proteome</keyword>
<accession>A0A0A2LMP9</accession>
<evidence type="ECO:0008006" key="4">
    <source>
        <dbReference type="Google" id="ProtNLM"/>
    </source>
</evidence>
<dbReference type="PROSITE" id="PS51257">
    <property type="entry name" value="PROKAR_LIPOPROTEIN"/>
    <property type="match status" value="1"/>
</dbReference>
<keyword evidence="1" id="KW-0732">Signal</keyword>
<dbReference type="AlphaFoldDB" id="A0A0A2LMP9"/>
<dbReference type="Proteomes" id="UP000030129">
    <property type="component" value="Unassembled WGS sequence"/>
</dbReference>
<dbReference type="eggNOG" id="ENOG503385F">
    <property type="taxonomic scope" value="Bacteria"/>
</dbReference>
<name>A0A0A2LMP9_9FLAO</name>
<protein>
    <recommendedName>
        <fullName evidence="4">Lipocalin-like domain-containing protein</fullName>
    </recommendedName>
</protein>
<evidence type="ECO:0000256" key="1">
    <source>
        <dbReference type="SAM" id="SignalP"/>
    </source>
</evidence>
<dbReference type="EMBL" id="JRLV01000007">
    <property type="protein sequence ID" value="KGO81582.1"/>
    <property type="molecule type" value="Genomic_DNA"/>
</dbReference>
<evidence type="ECO:0000313" key="3">
    <source>
        <dbReference type="Proteomes" id="UP000030129"/>
    </source>
</evidence>
<sequence length="177" mass="19042">MKKFRVLACTLLVTGFGLTSCSSDDDTSGVNNETQIEGTYNLTAVTTAEATDFDGDGTSHSDQMQETDCYNGSKLVLNADNTFTFEKNGVVVDTTEGTSGCTSATYTGTWEILTGSGSDVIIRATYQDNNDDDVILNLVKTGNEITYTNDFGTYPDRDEDTGGAILTFGAVEYLYVK</sequence>
<feature type="signal peptide" evidence="1">
    <location>
        <begin position="1"/>
        <end position="22"/>
    </location>
</feature>
<gene>
    <name evidence="2" type="ORF">Q763_08030</name>
</gene>
<comment type="caution">
    <text evidence="2">The sequence shown here is derived from an EMBL/GenBank/DDBJ whole genome shotgun (WGS) entry which is preliminary data.</text>
</comment>
<dbReference type="RefSeq" id="WP_035132940.1">
    <property type="nucleotide sequence ID" value="NZ_JRLV01000007.1"/>
</dbReference>
<organism evidence="2 3">
    <name type="scientific">Flavobacterium beibuense F44-8</name>
    <dbReference type="NCBI Taxonomy" id="1406840"/>
    <lineage>
        <taxon>Bacteria</taxon>
        <taxon>Pseudomonadati</taxon>
        <taxon>Bacteroidota</taxon>
        <taxon>Flavobacteriia</taxon>
        <taxon>Flavobacteriales</taxon>
        <taxon>Flavobacteriaceae</taxon>
        <taxon>Flavobacterium</taxon>
    </lineage>
</organism>
<proteinExistence type="predicted"/>
<feature type="chain" id="PRO_5002002315" description="Lipocalin-like domain-containing protein" evidence="1">
    <location>
        <begin position="23"/>
        <end position="177"/>
    </location>
</feature>
<evidence type="ECO:0000313" key="2">
    <source>
        <dbReference type="EMBL" id="KGO81582.1"/>
    </source>
</evidence>